<sequence length="285" mass="33468">MDEKNRLFEDYELGVESFIEFGFHHANGSKIIRCPCLKCGTRIDKDAATIRNHLYEHGIDQSYRVWFWHGEEHAPRTDEDRLNDEFNKNHEDDNDLFDVIDMVQTVYDEISHVPKSFENMFDNAKKPLYPGCKKFTKLSALVRLYNLKVRYSWTNSSFSELLSVISDFLPELKEMPKSMYEAKKALCSLGLNYEKIDACPNDCCLYRKEYIHMNRCPFCSLSRWKLNKDTTKEKEGVPAKQLWYFPIIPRFLGLFRSFDHAKNLTWHSTGRKVDGVLRHPANSPS</sequence>
<dbReference type="PANTHER" id="PTHR10775">
    <property type="entry name" value="OS08G0208400 PROTEIN"/>
    <property type="match status" value="1"/>
</dbReference>
<dbReference type="KEGG" id="mcha:111023653"/>
<accession>A0A6J1DRM7</accession>
<dbReference type="Proteomes" id="UP000504603">
    <property type="component" value="Unplaced"/>
</dbReference>
<dbReference type="AlphaFoldDB" id="A0A6J1DRM7"/>
<keyword evidence="2" id="KW-1185">Reference proteome</keyword>
<gene>
    <name evidence="3" type="primary">LOC111023653</name>
</gene>
<evidence type="ECO:0000313" key="3">
    <source>
        <dbReference type="RefSeq" id="XP_022156813.1"/>
    </source>
</evidence>
<evidence type="ECO:0000313" key="2">
    <source>
        <dbReference type="Proteomes" id="UP000504603"/>
    </source>
</evidence>
<feature type="domain" description="Transposase-associated" evidence="1">
    <location>
        <begin position="1"/>
        <end position="71"/>
    </location>
</feature>
<organism evidence="2 3">
    <name type="scientific">Momordica charantia</name>
    <name type="common">Bitter gourd</name>
    <name type="synonym">Balsam pear</name>
    <dbReference type="NCBI Taxonomy" id="3673"/>
    <lineage>
        <taxon>Eukaryota</taxon>
        <taxon>Viridiplantae</taxon>
        <taxon>Streptophyta</taxon>
        <taxon>Embryophyta</taxon>
        <taxon>Tracheophyta</taxon>
        <taxon>Spermatophyta</taxon>
        <taxon>Magnoliopsida</taxon>
        <taxon>eudicotyledons</taxon>
        <taxon>Gunneridae</taxon>
        <taxon>Pentapetalae</taxon>
        <taxon>rosids</taxon>
        <taxon>fabids</taxon>
        <taxon>Cucurbitales</taxon>
        <taxon>Cucurbitaceae</taxon>
        <taxon>Momordiceae</taxon>
        <taxon>Momordica</taxon>
    </lineage>
</organism>
<dbReference type="Pfam" id="PF13963">
    <property type="entry name" value="Transpos_assoc"/>
    <property type="match status" value="1"/>
</dbReference>
<dbReference type="RefSeq" id="XP_022156813.1">
    <property type="nucleotide sequence ID" value="XM_022301121.1"/>
</dbReference>
<reference evidence="3" key="1">
    <citation type="submission" date="2025-08" db="UniProtKB">
        <authorList>
            <consortium name="RefSeq"/>
        </authorList>
    </citation>
    <scope>IDENTIFICATION</scope>
    <source>
        <strain evidence="3">OHB3-1</strain>
    </source>
</reference>
<proteinExistence type="predicted"/>
<dbReference type="InterPro" id="IPR029480">
    <property type="entry name" value="Transpos_assoc"/>
</dbReference>
<name>A0A6J1DRM7_MOMCH</name>
<evidence type="ECO:0000259" key="1">
    <source>
        <dbReference type="Pfam" id="PF13963"/>
    </source>
</evidence>
<dbReference type="GeneID" id="111023653"/>
<protein>
    <submittedName>
        <fullName evidence="3">Uncharacterized protein LOC111023653</fullName>
    </submittedName>
</protein>
<dbReference type="PANTHER" id="PTHR10775:SF180">
    <property type="entry name" value="TRANSPOSON, EN_SPM-LIKE, TRANSPOSASE-ASSOCIATED DOMAIN PROTEIN-RELATED"/>
    <property type="match status" value="1"/>
</dbReference>
<dbReference type="OrthoDB" id="1729146at2759"/>